<comment type="caution">
    <text evidence="1">The sequence shown here is derived from an EMBL/GenBank/DDBJ whole genome shotgun (WGS) entry which is preliminary data.</text>
</comment>
<dbReference type="EMBL" id="VSSQ01066695">
    <property type="protein sequence ID" value="MPN19185.1"/>
    <property type="molecule type" value="Genomic_DNA"/>
</dbReference>
<protein>
    <submittedName>
        <fullName evidence="1">Uncharacterized protein</fullName>
    </submittedName>
</protein>
<dbReference type="AlphaFoldDB" id="A0A645FXK9"/>
<name>A0A645FXK9_9ZZZZ</name>
<reference evidence="1" key="1">
    <citation type="submission" date="2019-08" db="EMBL/GenBank/DDBJ databases">
        <authorList>
            <person name="Kucharzyk K."/>
            <person name="Murdoch R.W."/>
            <person name="Higgins S."/>
            <person name="Loffler F."/>
        </authorList>
    </citation>
    <scope>NUCLEOTIDE SEQUENCE</scope>
</reference>
<gene>
    <name evidence="1" type="ORF">SDC9_166551</name>
</gene>
<organism evidence="1">
    <name type="scientific">bioreactor metagenome</name>
    <dbReference type="NCBI Taxonomy" id="1076179"/>
    <lineage>
        <taxon>unclassified sequences</taxon>
        <taxon>metagenomes</taxon>
        <taxon>ecological metagenomes</taxon>
    </lineage>
</organism>
<proteinExistence type="predicted"/>
<accession>A0A645FXK9</accession>
<sequence length="93" mass="9251">MYSFGETNNTIYGGGGSGGGVRWNSGNWASGVYGYIGGGYGGLYSSGFYAGGNGHINTCGGGGGGAYEYNYPADTGHPGGLGGTGIIIVRWGY</sequence>
<evidence type="ECO:0000313" key="1">
    <source>
        <dbReference type="EMBL" id="MPN19185.1"/>
    </source>
</evidence>